<feature type="transmembrane region" description="Helical" evidence="1">
    <location>
        <begin position="703"/>
        <end position="724"/>
    </location>
</feature>
<evidence type="ECO:0000313" key="2">
    <source>
        <dbReference type="EMBL" id="MFM1725113.1"/>
    </source>
</evidence>
<sequence length="740" mass="79097">MNSDLPLVKRVTPPALLAVLVAVVAAIPLLSNRWFYFWDDSAAAFAPGWHTIGERLLDGSWPTLFPEMWAGGNITAEALYGTYNPVLLAQAVLVAVVPNLAVGMTLVKMQFLALLAVGVYVLARQYGASRSMAFVAGFAMPFAGYTLYFDASTWASGLIAFAWIPHVWWSTRASAMGRVNPLVPIVFGVLAMTTGNPYGAVAVAVVYLAVIAETVARNRAADAERPFPGIRSLLVSGVAIVMMSLIVYLPLAFTTGVSVRTQTGIRNDDALRPGLGDLINLSALSNRPYGPIFESTAASVPLVYLAWFLVPLAPWIRWGSLRRLGRSTVSLAVFGGIYLLLLLGPSNLWLFRWPARLIEYGQLPVVVIAAVALSAGLARDRWKMRLGITAALIVAQFYLSWAEIPEDIGIHLAALAITVALTAVALLVSFRKPRLLAGALVAGTVVALAAQTNLWFTGNYNVTPWKFPRQESFLEEHFEQRYPGTTFVIADSKNIDPTDPTGQWGDVLFGSLYQAAGVEAVNNYAGISFNSFVDDLCINYYGGVPCGDGVGRLLAESPGTGVPWIDAMRIDTVVVQNSGPYGGPNALDALPADQWDVRVEHGVTVGTRTQPYPWPDGRVSAVTPGLEITGDSASTDTHETVTYTGSGTATFALLAWPGWTATVNGEPVDVIESPGGLLQVQLPDSGGAESTLTLQFTPPASGLGWGLAGVGLVLALGQGAWFVVRKRRTHRPTILAGNVS</sequence>
<keyword evidence="1" id="KW-0812">Transmembrane</keyword>
<feature type="transmembrane region" description="Helical" evidence="1">
    <location>
        <begin position="435"/>
        <end position="456"/>
    </location>
</feature>
<feature type="transmembrane region" description="Helical" evidence="1">
    <location>
        <begin position="296"/>
        <end position="316"/>
    </location>
</feature>
<organism evidence="2 3">
    <name type="scientific">Rhodococcus parequi</name>
    <dbReference type="NCBI Taxonomy" id="3137122"/>
    <lineage>
        <taxon>Bacteria</taxon>
        <taxon>Bacillati</taxon>
        <taxon>Actinomycetota</taxon>
        <taxon>Actinomycetes</taxon>
        <taxon>Mycobacteriales</taxon>
        <taxon>Nocardiaceae</taxon>
        <taxon>Rhodococcus</taxon>
    </lineage>
</organism>
<feature type="transmembrane region" description="Helical" evidence="1">
    <location>
        <begin position="357"/>
        <end position="377"/>
    </location>
</feature>
<feature type="transmembrane region" description="Helical" evidence="1">
    <location>
        <begin position="184"/>
        <end position="212"/>
    </location>
</feature>
<feature type="transmembrane region" description="Helical" evidence="1">
    <location>
        <begin position="233"/>
        <end position="253"/>
    </location>
</feature>
<feature type="transmembrane region" description="Helical" evidence="1">
    <location>
        <begin position="328"/>
        <end position="351"/>
    </location>
</feature>
<reference evidence="2 3" key="1">
    <citation type="submission" date="2023-11" db="EMBL/GenBank/DDBJ databases">
        <authorList>
            <person name="Val-Calvo J."/>
            <person name="Scortti M."/>
            <person name="Vazquez-Boland J."/>
        </authorList>
    </citation>
    <scope>NUCLEOTIDE SEQUENCE [LARGE SCALE GENOMIC DNA]</scope>
    <source>
        <strain evidence="2 3">PAM 2766</strain>
    </source>
</reference>
<proteinExistence type="predicted"/>
<feature type="transmembrane region" description="Helical" evidence="1">
    <location>
        <begin position="12"/>
        <end position="31"/>
    </location>
</feature>
<feature type="transmembrane region" description="Helical" evidence="1">
    <location>
        <begin position="100"/>
        <end position="122"/>
    </location>
</feature>
<dbReference type="RefSeq" id="WP_420165612.1">
    <property type="nucleotide sequence ID" value="NZ_JBDLNV010000006.1"/>
</dbReference>
<name>A0ABW9FJ34_9NOCA</name>
<dbReference type="EMBL" id="JBDLNV010000006">
    <property type="protein sequence ID" value="MFM1725113.1"/>
    <property type="molecule type" value="Genomic_DNA"/>
</dbReference>
<keyword evidence="1" id="KW-1133">Transmembrane helix</keyword>
<evidence type="ECO:0000256" key="1">
    <source>
        <dbReference type="SAM" id="Phobius"/>
    </source>
</evidence>
<feature type="transmembrane region" description="Helical" evidence="1">
    <location>
        <begin position="408"/>
        <end position="428"/>
    </location>
</feature>
<keyword evidence="3" id="KW-1185">Reference proteome</keyword>
<comment type="caution">
    <text evidence="2">The sequence shown here is derived from an EMBL/GenBank/DDBJ whole genome shotgun (WGS) entry which is preliminary data.</text>
</comment>
<feature type="transmembrane region" description="Helical" evidence="1">
    <location>
        <begin position="384"/>
        <end position="402"/>
    </location>
</feature>
<gene>
    <name evidence="2" type="ORF">ABEU20_003712</name>
</gene>
<protein>
    <recommendedName>
        <fullName evidence="4">YfhO family protein</fullName>
    </recommendedName>
</protein>
<evidence type="ECO:0000313" key="3">
    <source>
        <dbReference type="Proteomes" id="UP001629745"/>
    </source>
</evidence>
<accession>A0ABW9FJ34</accession>
<keyword evidence="1" id="KW-0472">Membrane</keyword>
<feature type="transmembrane region" description="Helical" evidence="1">
    <location>
        <begin position="134"/>
        <end position="164"/>
    </location>
</feature>
<dbReference type="Proteomes" id="UP001629745">
    <property type="component" value="Unassembled WGS sequence"/>
</dbReference>
<evidence type="ECO:0008006" key="4">
    <source>
        <dbReference type="Google" id="ProtNLM"/>
    </source>
</evidence>